<dbReference type="Proteomes" id="UP000004478">
    <property type="component" value="Unassembled WGS sequence"/>
</dbReference>
<keyword evidence="2" id="KW-1185">Reference proteome</keyword>
<evidence type="ECO:0000313" key="2">
    <source>
        <dbReference type="Proteomes" id="UP000004478"/>
    </source>
</evidence>
<name>K1LGD2_CECL9</name>
<organism evidence="1 2">
    <name type="scientific">Cecembia lonarensis (strain CCUG 58316 / KCTC 22772 / LW9)</name>
    <dbReference type="NCBI Taxonomy" id="1225176"/>
    <lineage>
        <taxon>Bacteria</taxon>
        <taxon>Pseudomonadati</taxon>
        <taxon>Bacteroidota</taxon>
        <taxon>Cytophagia</taxon>
        <taxon>Cytophagales</taxon>
        <taxon>Cyclobacteriaceae</taxon>
        <taxon>Cecembia</taxon>
    </lineage>
</organism>
<dbReference type="EMBL" id="AMGM01000001">
    <property type="protein sequence ID" value="EKB51227.1"/>
    <property type="molecule type" value="Genomic_DNA"/>
</dbReference>
<sequence length="46" mass="5503">MKILIFIFLFQTLWYTANSQSGDMQFHEVVLSEKKNKNKHLLKGFK</sequence>
<protein>
    <submittedName>
        <fullName evidence="1">Uncharacterized protein</fullName>
    </submittedName>
</protein>
<gene>
    <name evidence="1" type="ORF">B879_00021</name>
</gene>
<comment type="caution">
    <text evidence="1">The sequence shown here is derived from an EMBL/GenBank/DDBJ whole genome shotgun (WGS) entry which is preliminary data.</text>
</comment>
<reference evidence="1 2" key="1">
    <citation type="journal article" date="2012" name="J. Bacteriol.">
        <title>Draft Genome Sequence of Cecembia lonarensis Strain LW9T, Isolated from Lonar Lake, a Haloalkaline Lake in India.</title>
        <authorList>
            <person name="Shivaji S."/>
            <person name="Ara S."/>
            <person name="Singh A."/>
            <person name="Pinnaka A.K."/>
        </authorList>
    </citation>
    <scope>NUCLEOTIDE SEQUENCE [LARGE SCALE GENOMIC DNA]</scope>
    <source>
        <strain evidence="1 2">LW9</strain>
    </source>
</reference>
<proteinExistence type="predicted"/>
<evidence type="ECO:0000313" key="1">
    <source>
        <dbReference type="EMBL" id="EKB51227.1"/>
    </source>
</evidence>
<accession>K1LGD2</accession>
<dbReference type="AlphaFoldDB" id="K1LGD2"/>